<evidence type="ECO:0000256" key="1">
    <source>
        <dbReference type="SAM" id="MobiDB-lite"/>
    </source>
</evidence>
<reference evidence="2" key="1">
    <citation type="submission" date="2020-03" db="EMBL/GenBank/DDBJ databases">
        <title>The deep terrestrial virosphere.</title>
        <authorList>
            <person name="Holmfeldt K."/>
            <person name="Nilsson E."/>
            <person name="Simone D."/>
            <person name="Lopez-Fernandez M."/>
            <person name="Wu X."/>
            <person name="de Brujin I."/>
            <person name="Lundin D."/>
            <person name="Andersson A."/>
            <person name="Bertilsson S."/>
            <person name="Dopson M."/>
        </authorList>
    </citation>
    <scope>NUCLEOTIDE SEQUENCE</scope>
    <source>
        <strain evidence="2">MM415A02993</strain>
        <strain evidence="3">MM415B03495</strain>
    </source>
</reference>
<organism evidence="2">
    <name type="scientific">viral metagenome</name>
    <dbReference type="NCBI Taxonomy" id="1070528"/>
    <lineage>
        <taxon>unclassified sequences</taxon>
        <taxon>metagenomes</taxon>
        <taxon>organismal metagenomes</taxon>
    </lineage>
</organism>
<name>A0A6M3JRE6_9ZZZZ</name>
<feature type="region of interest" description="Disordered" evidence="1">
    <location>
        <begin position="1"/>
        <end position="21"/>
    </location>
</feature>
<accession>A0A6M3JRE6</accession>
<dbReference type="EMBL" id="MT141907">
    <property type="protein sequence ID" value="QJA71878.1"/>
    <property type="molecule type" value="Genomic_DNA"/>
</dbReference>
<dbReference type="EMBL" id="MT142957">
    <property type="protein sequence ID" value="QJA91058.1"/>
    <property type="molecule type" value="Genomic_DNA"/>
</dbReference>
<proteinExistence type="predicted"/>
<protein>
    <submittedName>
        <fullName evidence="2">Uncharacterized protein</fullName>
    </submittedName>
</protein>
<evidence type="ECO:0000313" key="2">
    <source>
        <dbReference type="EMBL" id="QJA71878.1"/>
    </source>
</evidence>
<dbReference type="AlphaFoldDB" id="A0A6M3JRE6"/>
<evidence type="ECO:0000313" key="3">
    <source>
        <dbReference type="EMBL" id="QJA91058.1"/>
    </source>
</evidence>
<sequence>MKWNLKRSQIEEEPDPDNPGRHIVTKGCSFIPVGYKLSLETLIENFDPADCDAQMIIETKVGK</sequence>
<gene>
    <name evidence="2" type="ORF">MM415A02993_0004</name>
    <name evidence="3" type="ORF">MM415B03495_0012</name>
</gene>